<feature type="compositionally biased region" description="Acidic residues" evidence="1">
    <location>
        <begin position="28"/>
        <end position="38"/>
    </location>
</feature>
<evidence type="ECO:0000259" key="3">
    <source>
        <dbReference type="SMART" id="SM00909"/>
    </source>
</evidence>
<proteinExistence type="predicted"/>
<dbReference type="InterPro" id="IPR019606">
    <property type="entry name" value="GerMN"/>
</dbReference>
<name>A0A4Z0D9B1_9FIRM</name>
<keyword evidence="5" id="KW-1185">Reference proteome</keyword>
<accession>A0A4Z0D9B1</accession>
<feature type="domain" description="GerMN" evidence="3">
    <location>
        <begin position="95"/>
        <end position="182"/>
    </location>
</feature>
<evidence type="ECO:0000313" key="5">
    <source>
        <dbReference type="Proteomes" id="UP000298381"/>
    </source>
</evidence>
<dbReference type="Proteomes" id="UP000298381">
    <property type="component" value="Unassembled WGS sequence"/>
</dbReference>
<evidence type="ECO:0000256" key="2">
    <source>
        <dbReference type="SAM" id="SignalP"/>
    </source>
</evidence>
<dbReference type="SMART" id="SM00909">
    <property type="entry name" value="Germane"/>
    <property type="match status" value="1"/>
</dbReference>
<protein>
    <recommendedName>
        <fullName evidence="3">GerMN domain-containing protein</fullName>
    </recommendedName>
</protein>
<dbReference type="PROSITE" id="PS51257">
    <property type="entry name" value="PROKAR_LIPOPROTEIN"/>
    <property type="match status" value="1"/>
</dbReference>
<reference evidence="4 5" key="1">
    <citation type="submission" date="2019-03" db="EMBL/GenBank/DDBJ databases">
        <title>Draft genome sequence data and analysis of a Fermenting Bacterium, Soehngenia longevitae strain 1933PT, isolated from petroleum reservoir in Azerbaijan.</title>
        <authorList>
            <person name="Grouzdev D.S."/>
            <person name="Bidzhieva S.K."/>
            <person name="Sokolova D.S."/>
            <person name="Tourova T.P."/>
            <person name="Poltaraus A.B."/>
            <person name="Nazina T.N."/>
        </authorList>
    </citation>
    <scope>NUCLEOTIDE SEQUENCE [LARGE SCALE GENOMIC DNA]</scope>
    <source>
        <strain evidence="4 5">1933P</strain>
    </source>
</reference>
<feature type="signal peptide" evidence="2">
    <location>
        <begin position="1"/>
        <end position="21"/>
    </location>
</feature>
<dbReference type="EMBL" id="SRIB01000002">
    <property type="protein sequence ID" value="TFZ41516.1"/>
    <property type="molecule type" value="Genomic_DNA"/>
</dbReference>
<comment type="caution">
    <text evidence="4">The sequence shown here is derived from an EMBL/GenBank/DDBJ whole genome shotgun (WGS) entry which is preliminary data.</text>
</comment>
<evidence type="ECO:0000313" key="4">
    <source>
        <dbReference type="EMBL" id="TFZ41516.1"/>
    </source>
</evidence>
<organism evidence="4 5">
    <name type="scientific">Soehngenia longivitae</name>
    <dbReference type="NCBI Taxonomy" id="2562294"/>
    <lineage>
        <taxon>Bacteria</taxon>
        <taxon>Bacillati</taxon>
        <taxon>Bacillota</taxon>
        <taxon>Tissierellia</taxon>
        <taxon>Tissierellales</taxon>
        <taxon>Tissierellaceae</taxon>
        <taxon>Soehngenia</taxon>
    </lineage>
</organism>
<feature type="region of interest" description="Disordered" evidence="1">
    <location>
        <begin position="26"/>
        <end position="55"/>
    </location>
</feature>
<evidence type="ECO:0000256" key="1">
    <source>
        <dbReference type="SAM" id="MobiDB-lite"/>
    </source>
</evidence>
<feature type="chain" id="PRO_5039247644" description="GerMN domain-containing protein" evidence="2">
    <location>
        <begin position="22"/>
        <end position="196"/>
    </location>
</feature>
<sequence>MKKFLVMGLSLLLILSLAACSNNNGEVNEPDTPIDETPIENPDNGNVTEPEPEDDYTEEVTLYFANNDYVETGNEEYDWLLEEKREINYEGTTLEEAVIRELMKGPVDTENMSTGFPSTVKLIDVTVDEDKTCYVNFAQDGLYGGSMEESYIIAQVVNSLVGLDSVERVQFLIDGAPAETLMGHISIEEPFESFDE</sequence>
<dbReference type="Pfam" id="PF10646">
    <property type="entry name" value="Germane"/>
    <property type="match status" value="1"/>
</dbReference>
<gene>
    <name evidence="4" type="ORF">E4100_02755</name>
</gene>
<keyword evidence="2" id="KW-0732">Signal</keyword>
<dbReference type="OrthoDB" id="1954033at2"/>
<dbReference type="AlphaFoldDB" id="A0A4Z0D9B1"/>
<dbReference type="RefSeq" id="WP_135270504.1">
    <property type="nucleotide sequence ID" value="NZ_SRIB01000002.1"/>
</dbReference>